<dbReference type="EMBL" id="JPVN01000021">
    <property type="protein sequence ID" value="KGR77152.1"/>
    <property type="molecule type" value="Genomic_DNA"/>
</dbReference>
<dbReference type="RefSeq" id="WP_052124195.1">
    <property type="nucleotide sequence ID" value="NZ_AVDA01000021.1"/>
</dbReference>
<dbReference type="PANTHER" id="PTHR21666:SF270">
    <property type="entry name" value="MUREIN HYDROLASE ACTIVATOR ENVC"/>
    <property type="match status" value="1"/>
</dbReference>
<dbReference type="Gene3D" id="2.70.70.10">
    <property type="entry name" value="Glucose Permease (Domain IIA)"/>
    <property type="match status" value="1"/>
</dbReference>
<sequence length="428" mass="48015">MDKKIKGFVLIGVFTLFTSTIFLNLQASANNLDSLKEEQNEIEQKKTELNQELKDKKIEIQTNQAEQDSLLNQITNFNKEITATEDQINIFESSIEQTTQEIENLQADIKNLEEKVNNRDELIDERLRTIQSSGTINWLDILLGANSFIDLIDRFSAASTLLEADRSLINEQNEDIRLIEIKEFDLEETLVKLESERTELLTLKTNLESQRSDKKALIVKLEAEQEKLKDSKQQLENAYEEVHEISEDLEAKIIAEQKRMAELAREQERKRREQESKQNKNNESASPNVPVTSSGVWTTPTYGTFTSGYGWRSFGGGEFHYGVDVANSTGTPIVAASDGVVSYAAPLSTYGNAVLLTHSINGKIYTTVYAHMSSIGVQAGQTVSKGQEIGKMGATGRVTGPHLHFELHNGTWAGQKVGHMNPLQFVPF</sequence>
<proteinExistence type="predicted"/>
<feature type="compositionally biased region" description="Polar residues" evidence="3">
    <location>
        <begin position="281"/>
        <end position="293"/>
    </location>
</feature>
<dbReference type="Proteomes" id="UP000030416">
    <property type="component" value="Unassembled WGS sequence"/>
</dbReference>
<name>A0A0A3IQP7_9BACL</name>
<dbReference type="STRING" id="1384049.CD29_15765"/>
<comment type="caution">
    <text evidence="6">The sequence shown here is derived from an EMBL/GenBank/DDBJ whole genome shotgun (WGS) entry which is preliminary data.</text>
</comment>
<evidence type="ECO:0000256" key="3">
    <source>
        <dbReference type="SAM" id="MobiDB-lite"/>
    </source>
</evidence>
<evidence type="ECO:0000256" key="2">
    <source>
        <dbReference type="SAM" id="Coils"/>
    </source>
</evidence>
<dbReference type="Pfam" id="PF24568">
    <property type="entry name" value="CC_PcsB"/>
    <property type="match status" value="1"/>
</dbReference>
<evidence type="ECO:0000313" key="7">
    <source>
        <dbReference type="Proteomes" id="UP000030416"/>
    </source>
</evidence>
<gene>
    <name evidence="6" type="ORF">CD29_15765</name>
</gene>
<dbReference type="InterPro" id="IPR057309">
    <property type="entry name" value="PcsB_CC"/>
</dbReference>
<dbReference type="InterPro" id="IPR050570">
    <property type="entry name" value="Cell_wall_metabolism_enzyme"/>
</dbReference>
<dbReference type="CDD" id="cd12797">
    <property type="entry name" value="M23_peptidase"/>
    <property type="match status" value="1"/>
</dbReference>
<evidence type="ECO:0000313" key="6">
    <source>
        <dbReference type="EMBL" id="KGR77152.1"/>
    </source>
</evidence>
<dbReference type="AlphaFoldDB" id="A0A0A3IQP7"/>
<keyword evidence="2" id="KW-0175">Coiled coil</keyword>
<organism evidence="6 7">
    <name type="scientific">Ureibacillus manganicus DSM 26584</name>
    <dbReference type="NCBI Taxonomy" id="1384049"/>
    <lineage>
        <taxon>Bacteria</taxon>
        <taxon>Bacillati</taxon>
        <taxon>Bacillota</taxon>
        <taxon>Bacilli</taxon>
        <taxon>Bacillales</taxon>
        <taxon>Caryophanaceae</taxon>
        <taxon>Ureibacillus</taxon>
    </lineage>
</organism>
<dbReference type="GO" id="GO:0004222">
    <property type="term" value="F:metalloendopeptidase activity"/>
    <property type="evidence" value="ECO:0007669"/>
    <property type="project" value="TreeGrafter"/>
</dbReference>
<feature type="coiled-coil region" evidence="2">
    <location>
        <begin position="25"/>
        <end position="125"/>
    </location>
</feature>
<feature type="region of interest" description="Disordered" evidence="3">
    <location>
        <begin position="263"/>
        <end position="293"/>
    </location>
</feature>
<feature type="domain" description="Peptidoglycan hydrolase PcsB coiled-coil" evidence="5">
    <location>
        <begin position="109"/>
        <end position="181"/>
    </location>
</feature>
<dbReference type="OrthoDB" id="9805070at2"/>
<keyword evidence="7" id="KW-1185">Reference proteome</keyword>
<dbReference type="eggNOG" id="COG4942">
    <property type="taxonomic scope" value="Bacteria"/>
</dbReference>
<dbReference type="Pfam" id="PF01551">
    <property type="entry name" value="Peptidase_M23"/>
    <property type="match status" value="1"/>
</dbReference>
<dbReference type="InterPro" id="IPR011055">
    <property type="entry name" value="Dup_hybrid_motif"/>
</dbReference>
<dbReference type="SUPFAM" id="SSF51261">
    <property type="entry name" value="Duplicated hybrid motif"/>
    <property type="match status" value="1"/>
</dbReference>
<dbReference type="InterPro" id="IPR016047">
    <property type="entry name" value="M23ase_b-sheet_dom"/>
</dbReference>
<keyword evidence="1" id="KW-0732">Signal</keyword>
<feature type="compositionally biased region" description="Basic and acidic residues" evidence="3">
    <location>
        <begin position="263"/>
        <end position="280"/>
    </location>
</feature>
<protein>
    <submittedName>
        <fullName evidence="6">Uncharacterized protein</fullName>
    </submittedName>
</protein>
<evidence type="ECO:0000256" key="1">
    <source>
        <dbReference type="ARBA" id="ARBA00022729"/>
    </source>
</evidence>
<dbReference type="Gene3D" id="6.10.250.3150">
    <property type="match status" value="1"/>
</dbReference>
<accession>A0A0A3IQP7</accession>
<reference evidence="6 7" key="1">
    <citation type="submission" date="2014-02" db="EMBL/GenBank/DDBJ databases">
        <title>Draft genome sequence of Lysinibacillus manganicus DSM 26584T.</title>
        <authorList>
            <person name="Zhang F."/>
            <person name="Wang G."/>
            <person name="Zhang L."/>
        </authorList>
    </citation>
    <scope>NUCLEOTIDE SEQUENCE [LARGE SCALE GENOMIC DNA]</scope>
    <source>
        <strain evidence="6 7">DSM 26584</strain>
    </source>
</reference>
<evidence type="ECO:0000259" key="4">
    <source>
        <dbReference type="Pfam" id="PF01551"/>
    </source>
</evidence>
<feature type="domain" description="M23ase beta-sheet core" evidence="4">
    <location>
        <begin position="319"/>
        <end position="410"/>
    </location>
</feature>
<dbReference type="PANTHER" id="PTHR21666">
    <property type="entry name" value="PEPTIDASE-RELATED"/>
    <property type="match status" value="1"/>
</dbReference>
<evidence type="ECO:0000259" key="5">
    <source>
        <dbReference type="Pfam" id="PF24568"/>
    </source>
</evidence>